<protein>
    <submittedName>
        <fullName evidence="2">Uncharacterized protein</fullName>
    </submittedName>
</protein>
<dbReference type="Proteomes" id="UP000632289">
    <property type="component" value="Unassembled WGS sequence"/>
</dbReference>
<accession>A0A927F121</accession>
<sequence>MAGAALAGCGIRATPVPVDAGSAPSRVACGVRGATGDPTEGASEVRIALVCSGRVVDVRRRLELPSGDGPRDRVALARLLLAELRGDPGEEELAAGFATAVPDDLRVAGPAEGDEPTALRLSRPPSALPSFALAQLVCTFADTQLADSGRGVLLGGPPGGPGEAPRDDSELRRYECNAALRTTTEAADSAGVPL</sequence>
<feature type="region of interest" description="Disordered" evidence="1">
    <location>
        <begin position="150"/>
        <end position="170"/>
    </location>
</feature>
<comment type="caution">
    <text evidence="2">The sequence shown here is derived from an EMBL/GenBank/DDBJ whole genome shotgun (WGS) entry which is preliminary data.</text>
</comment>
<name>A0A927F121_9ACTN</name>
<evidence type="ECO:0000256" key="1">
    <source>
        <dbReference type="SAM" id="MobiDB-lite"/>
    </source>
</evidence>
<dbReference type="EMBL" id="JACXYU010000005">
    <property type="protein sequence ID" value="MBD3932284.1"/>
    <property type="molecule type" value="Genomic_DNA"/>
</dbReference>
<reference evidence="2" key="1">
    <citation type="submission" date="2020-09" db="EMBL/GenBank/DDBJ databases">
        <title>Secondary metabolite and genome analysis of marine Streptomyces chumphonensis KK1-2T.</title>
        <authorList>
            <person name="Phongsopitanun W."/>
            <person name="Kanchanasin P."/>
            <person name="Pittayakhajonwut P."/>
            <person name="Suwanborirux K."/>
            <person name="Tanasupawat S."/>
        </authorList>
    </citation>
    <scope>NUCLEOTIDE SEQUENCE</scope>
    <source>
        <strain evidence="2">KK1-2</strain>
    </source>
</reference>
<proteinExistence type="predicted"/>
<organism evidence="2 3">
    <name type="scientific">Streptomyces chumphonensis</name>
    <dbReference type="NCBI Taxonomy" id="1214925"/>
    <lineage>
        <taxon>Bacteria</taxon>
        <taxon>Bacillati</taxon>
        <taxon>Actinomycetota</taxon>
        <taxon>Actinomycetes</taxon>
        <taxon>Kitasatosporales</taxon>
        <taxon>Streptomycetaceae</taxon>
        <taxon>Streptomyces</taxon>
    </lineage>
</organism>
<dbReference type="AlphaFoldDB" id="A0A927F121"/>
<evidence type="ECO:0000313" key="2">
    <source>
        <dbReference type="EMBL" id="MBD3932284.1"/>
    </source>
</evidence>
<keyword evidence="3" id="KW-1185">Reference proteome</keyword>
<evidence type="ECO:0000313" key="3">
    <source>
        <dbReference type="Proteomes" id="UP000632289"/>
    </source>
</evidence>
<gene>
    <name evidence="2" type="ORF">IF129_12060</name>
</gene>